<dbReference type="Pfam" id="PF00226">
    <property type="entry name" value="DnaJ"/>
    <property type="match status" value="1"/>
</dbReference>
<feature type="region of interest" description="Disordered" evidence="6">
    <location>
        <begin position="102"/>
        <end position="137"/>
    </location>
</feature>
<evidence type="ECO:0000256" key="6">
    <source>
        <dbReference type="SAM" id="MobiDB-lite"/>
    </source>
</evidence>
<evidence type="ECO:0000256" key="2">
    <source>
        <dbReference type="ARBA" id="ARBA00004496"/>
    </source>
</evidence>
<dbReference type="CDD" id="cd06257">
    <property type="entry name" value="DnaJ"/>
    <property type="match status" value="1"/>
</dbReference>
<gene>
    <name evidence="8" type="ORF">SISNIDRAFT_427126</name>
</gene>
<dbReference type="InterPro" id="IPR001623">
    <property type="entry name" value="DnaJ_domain"/>
</dbReference>
<keyword evidence="4" id="KW-0143">Chaperone</keyword>
<keyword evidence="3" id="KW-0963">Cytoplasm</keyword>
<dbReference type="PANTHER" id="PTHR44313:SF1">
    <property type="entry name" value="DNAJ HOMOLOG SUBFAMILY C MEMBER 17"/>
    <property type="match status" value="1"/>
</dbReference>
<reference evidence="8 9" key="1">
    <citation type="journal article" date="2016" name="Mol. Biol. Evol.">
        <title>Comparative Genomics of Early-Diverging Mushroom-Forming Fungi Provides Insights into the Origins of Lignocellulose Decay Capabilities.</title>
        <authorList>
            <person name="Nagy L.G."/>
            <person name="Riley R."/>
            <person name="Tritt A."/>
            <person name="Adam C."/>
            <person name="Daum C."/>
            <person name="Floudas D."/>
            <person name="Sun H."/>
            <person name="Yadav J.S."/>
            <person name="Pangilinan J."/>
            <person name="Larsson K.H."/>
            <person name="Matsuura K."/>
            <person name="Barry K."/>
            <person name="Labutti K."/>
            <person name="Kuo R."/>
            <person name="Ohm R.A."/>
            <person name="Bhattacharya S.S."/>
            <person name="Shirouzu T."/>
            <person name="Yoshinaga Y."/>
            <person name="Martin F.M."/>
            <person name="Grigoriev I.V."/>
            <person name="Hibbett D.S."/>
        </authorList>
    </citation>
    <scope>NUCLEOTIDE SEQUENCE [LARGE SCALE GENOMIC DNA]</scope>
    <source>
        <strain evidence="8 9">HHB9708</strain>
    </source>
</reference>
<comment type="subcellular location">
    <subcellularLocation>
        <location evidence="2">Cytoplasm</location>
    </subcellularLocation>
    <subcellularLocation>
        <location evidence="1">Nucleus</location>
    </subcellularLocation>
</comment>
<evidence type="ECO:0000259" key="7">
    <source>
        <dbReference type="PROSITE" id="PS50076"/>
    </source>
</evidence>
<keyword evidence="5" id="KW-0539">Nucleus</keyword>
<dbReference type="InterPro" id="IPR036869">
    <property type="entry name" value="J_dom_sf"/>
</dbReference>
<dbReference type="Proteomes" id="UP000076722">
    <property type="component" value="Unassembled WGS sequence"/>
</dbReference>
<dbReference type="Gene3D" id="1.10.287.110">
    <property type="entry name" value="DnaJ domain"/>
    <property type="match status" value="1"/>
</dbReference>
<feature type="non-terminal residue" evidence="8">
    <location>
        <position position="294"/>
    </location>
</feature>
<dbReference type="AlphaFoldDB" id="A0A164V9R4"/>
<dbReference type="InterPro" id="IPR052094">
    <property type="entry name" value="Pre-mRNA-splicing_ERAD"/>
</dbReference>
<evidence type="ECO:0000256" key="4">
    <source>
        <dbReference type="ARBA" id="ARBA00023186"/>
    </source>
</evidence>
<evidence type="ECO:0000256" key="1">
    <source>
        <dbReference type="ARBA" id="ARBA00004123"/>
    </source>
</evidence>
<dbReference type="GO" id="GO:0005681">
    <property type="term" value="C:spliceosomal complex"/>
    <property type="evidence" value="ECO:0007669"/>
    <property type="project" value="TreeGrafter"/>
</dbReference>
<organism evidence="8 9">
    <name type="scientific">Sistotremastrum niveocremeum HHB9708</name>
    <dbReference type="NCBI Taxonomy" id="1314777"/>
    <lineage>
        <taxon>Eukaryota</taxon>
        <taxon>Fungi</taxon>
        <taxon>Dikarya</taxon>
        <taxon>Basidiomycota</taxon>
        <taxon>Agaricomycotina</taxon>
        <taxon>Agaricomycetes</taxon>
        <taxon>Sistotremastrales</taxon>
        <taxon>Sistotremastraceae</taxon>
        <taxon>Sertulicium</taxon>
        <taxon>Sertulicium niveocremeum</taxon>
    </lineage>
</organism>
<dbReference type="OrthoDB" id="376357at2759"/>
<evidence type="ECO:0000256" key="3">
    <source>
        <dbReference type="ARBA" id="ARBA00022490"/>
    </source>
</evidence>
<dbReference type="SUPFAM" id="SSF46565">
    <property type="entry name" value="Chaperone J-domain"/>
    <property type="match status" value="1"/>
</dbReference>
<evidence type="ECO:0000313" key="8">
    <source>
        <dbReference type="EMBL" id="KZS93955.1"/>
    </source>
</evidence>
<proteinExistence type="predicted"/>
<dbReference type="GO" id="GO:0000390">
    <property type="term" value="P:spliceosomal complex disassembly"/>
    <property type="evidence" value="ECO:0007669"/>
    <property type="project" value="TreeGrafter"/>
</dbReference>
<name>A0A164V9R4_9AGAM</name>
<feature type="domain" description="J" evidence="7">
    <location>
        <begin position="8"/>
        <end position="73"/>
    </location>
</feature>
<dbReference type="SMART" id="SM00271">
    <property type="entry name" value="DnaJ"/>
    <property type="match status" value="1"/>
</dbReference>
<dbReference type="STRING" id="1314777.A0A164V9R4"/>
<dbReference type="EMBL" id="KV419405">
    <property type="protein sequence ID" value="KZS93955.1"/>
    <property type="molecule type" value="Genomic_DNA"/>
</dbReference>
<sequence length="294" mass="33259">MAPLEEENAYDLLGITMEATEGEIRTAYRQRSLKVHPDRHPNNPQAAHKFHELNQAYELLLDPIRRLALDAKVRLKEAHKERFAKYDNKRKGMQEELEAAEREFKRRKEDEKKKGKQREEENERVKEEGRKMREEAELKAAERAAAAAKAAKTTEQKQDLGPLDTTIRLKYAIARYPELVTAAALGQWMRRFGDVDEGSIVISMKAPKKSPDKPAKTVVALVPFAKVGDAFSAVCARGKAGGGLDDMEVGWAGGQEPEAVRWLQAEKAAPPPSVDFETATIMRMRQAERDRLER</sequence>
<dbReference type="PANTHER" id="PTHR44313">
    <property type="entry name" value="DNAJ HOMOLOG SUBFAMILY C MEMBER 17"/>
    <property type="match status" value="1"/>
</dbReference>
<dbReference type="PROSITE" id="PS50076">
    <property type="entry name" value="DNAJ_2"/>
    <property type="match status" value="1"/>
</dbReference>
<dbReference type="GO" id="GO:0005737">
    <property type="term" value="C:cytoplasm"/>
    <property type="evidence" value="ECO:0007669"/>
    <property type="project" value="UniProtKB-SubCell"/>
</dbReference>
<accession>A0A164V9R4</accession>
<protein>
    <submittedName>
        <fullName evidence="8">DnaJ-domain-containing protein</fullName>
    </submittedName>
</protein>
<evidence type="ECO:0000256" key="5">
    <source>
        <dbReference type="ARBA" id="ARBA00023242"/>
    </source>
</evidence>
<keyword evidence="9" id="KW-1185">Reference proteome</keyword>
<dbReference type="PRINTS" id="PR00625">
    <property type="entry name" value="JDOMAIN"/>
</dbReference>
<evidence type="ECO:0000313" key="9">
    <source>
        <dbReference type="Proteomes" id="UP000076722"/>
    </source>
</evidence>